<dbReference type="EMBL" id="CAXLJM020000034">
    <property type="protein sequence ID" value="CAL8102771.1"/>
    <property type="molecule type" value="Genomic_DNA"/>
</dbReference>
<name>A0ABP1QGV2_9HEXA</name>
<sequence>MEESGTYKSAPKKGTWGFTMKRFIGVILKSVLIVLCFMAYLIIVPIFLLLMTPLYLYRLLVKLAQKLLKPEWTGMVSPRDALVGLDNTATQCECMITVLLTMKGDPDMKKVLEVFQNEVINGKNSKGELCYQKLQNYYDTWLGFTFWKKEENFQLENHVRELDPSEYDFLKNNNKSEDGVAVKEDQLMKILGARSTKCFPPGVSPWEALIIRNYKKASPQLHHDFKANVPISSVEKLGEKDCEFALVLRIHHAIGDGYSIMKLIMSNLCMGALDRVPKAPVRRLSPLTVLLNYIAIVFLTPYYHFLQFFLDIDKTMWHLPSNKLEKQWQFAMTERLSFAAIKEISKQQGVCMTATLVAGLAGGIHNFLKEKGMEKKNKKIMRALSPMPWKDHPLETLVNHWTVGIFDIPAHEPCPRKRLSIANESASRLKRSPIMVTNFMTVPVLLSAPKFLTDIWGSNWMTTMILSNFPGPDFASNAFYDSHYIDDVISWVPHMRGSAGMGAMFQSYNGGVRVTLSVDKAIIRDQAEVVELSNHISQEFLRLRSLQPNGAETNV</sequence>
<dbReference type="Pfam" id="PF06974">
    <property type="entry name" value="WS_DGAT_C"/>
    <property type="match status" value="1"/>
</dbReference>
<proteinExistence type="predicted"/>
<protein>
    <recommendedName>
        <fullName evidence="2">O-acyltransferase WSD1 C-terminal domain-containing protein</fullName>
    </recommendedName>
</protein>
<dbReference type="Proteomes" id="UP001642540">
    <property type="component" value="Unassembled WGS sequence"/>
</dbReference>
<evidence type="ECO:0000256" key="1">
    <source>
        <dbReference type="SAM" id="Phobius"/>
    </source>
</evidence>
<reference evidence="3 4" key="1">
    <citation type="submission" date="2024-08" db="EMBL/GenBank/DDBJ databases">
        <authorList>
            <person name="Cucini C."/>
            <person name="Frati F."/>
        </authorList>
    </citation>
    <scope>NUCLEOTIDE SEQUENCE [LARGE SCALE GENOMIC DNA]</scope>
</reference>
<accession>A0ABP1QGV2</accession>
<dbReference type="InterPro" id="IPR045034">
    <property type="entry name" value="O-acyltransferase_WSD1-like"/>
</dbReference>
<keyword evidence="4" id="KW-1185">Reference proteome</keyword>
<keyword evidence="1" id="KW-0472">Membrane</keyword>
<organism evidence="3 4">
    <name type="scientific">Orchesella dallaii</name>
    <dbReference type="NCBI Taxonomy" id="48710"/>
    <lineage>
        <taxon>Eukaryota</taxon>
        <taxon>Metazoa</taxon>
        <taxon>Ecdysozoa</taxon>
        <taxon>Arthropoda</taxon>
        <taxon>Hexapoda</taxon>
        <taxon>Collembola</taxon>
        <taxon>Entomobryomorpha</taxon>
        <taxon>Entomobryoidea</taxon>
        <taxon>Orchesellidae</taxon>
        <taxon>Orchesellinae</taxon>
        <taxon>Orchesella</taxon>
    </lineage>
</organism>
<evidence type="ECO:0000259" key="2">
    <source>
        <dbReference type="Pfam" id="PF06974"/>
    </source>
</evidence>
<keyword evidence="1" id="KW-0812">Transmembrane</keyword>
<feature type="transmembrane region" description="Helical" evidence="1">
    <location>
        <begin position="23"/>
        <end position="56"/>
    </location>
</feature>
<keyword evidence="1" id="KW-1133">Transmembrane helix</keyword>
<dbReference type="PANTHER" id="PTHR31650">
    <property type="entry name" value="O-ACYLTRANSFERASE (WSD1-LIKE) FAMILY PROTEIN"/>
    <property type="match status" value="1"/>
</dbReference>
<evidence type="ECO:0000313" key="3">
    <source>
        <dbReference type="EMBL" id="CAL8102771.1"/>
    </source>
</evidence>
<dbReference type="InterPro" id="IPR009721">
    <property type="entry name" value="O-acyltransferase_WSD1_C"/>
</dbReference>
<dbReference type="PANTHER" id="PTHR31650:SF1">
    <property type="entry name" value="WAX ESTER SYNTHASE_DIACYLGLYCEROL ACYLTRANSFERASE 4-RELATED"/>
    <property type="match status" value="1"/>
</dbReference>
<gene>
    <name evidence="3" type="ORF">ODALV1_LOCUS11244</name>
</gene>
<evidence type="ECO:0000313" key="4">
    <source>
        <dbReference type="Proteomes" id="UP001642540"/>
    </source>
</evidence>
<comment type="caution">
    <text evidence="3">The sequence shown here is derived from an EMBL/GenBank/DDBJ whole genome shotgun (WGS) entry which is preliminary data.</text>
</comment>
<feature type="domain" description="O-acyltransferase WSD1 C-terminal" evidence="2">
    <location>
        <begin position="399"/>
        <end position="531"/>
    </location>
</feature>